<keyword evidence="1" id="KW-0285">Flavoprotein</keyword>
<dbReference type="PANTHER" id="PTHR32332">
    <property type="entry name" value="2-NITROPROPANE DIOXYGENASE"/>
    <property type="match status" value="1"/>
</dbReference>
<accession>A0AAX3LNL0</accession>
<dbReference type="Gene3D" id="3.20.20.70">
    <property type="entry name" value="Aldolase class I"/>
    <property type="match status" value="1"/>
</dbReference>
<dbReference type="Proteomes" id="UP001210770">
    <property type="component" value="Chromosome"/>
</dbReference>
<evidence type="ECO:0000313" key="5">
    <source>
        <dbReference type="Proteomes" id="UP001210770"/>
    </source>
</evidence>
<dbReference type="GO" id="GO:0018580">
    <property type="term" value="F:nitronate monooxygenase activity"/>
    <property type="evidence" value="ECO:0007669"/>
    <property type="project" value="InterPro"/>
</dbReference>
<keyword evidence="3" id="KW-0560">Oxidoreductase</keyword>
<dbReference type="AlphaFoldDB" id="A0AAX3LNL0"/>
<dbReference type="RefSeq" id="WP_271688523.1">
    <property type="nucleotide sequence ID" value="NZ_CP116423.1"/>
</dbReference>
<keyword evidence="4" id="KW-0503">Monooxygenase</keyword>
<dbReference type="PANTHER" id="PTHR32332:SF31">
    <property type="entry name" value="2-NITROPROPANE DIOXYGENASE FAMILY, PUTATIVE (AFU_ORTHOLOGUE AFUA_2G09850)-RELATED"/>
    <property type="match status" value="1"/>
</dbReference>
<sequence length="321" mass="33676">MLITRLTKRLGIDHPIIQAPMAFAAGGRLAAVVSGAGGLGMIGGAYDAGDWIAEQMDVAGNQSVGCGFITWKLREHPQALEQALDRDPAAIFLSFGDPAEFLPAIRAAKVPLICQVQTLRDAAHAIDLGAEIIVAQGAEAGGHGEKRATFTLVPEVADHIARHAPEVLLCAAGGVADGRGLAAALVLGADGVVVGSRFWASEEALVHPAMREAALKASGDDTLRSTVTDIMRGYDWPKRYTGRVLRNDFTDRWHKDPDGLRAALAQELPRWQAAVAAGDARTANAFVGEVAGLIGTISPAADILRDIVQGAEAALGQTFTR</sequence>
<dbReference type="InterPro" id="IPR004136">
    <property type="entry name" value="NMO"/>
</dbReference>
<organism evidence="4 5">
    <name type="scientific">Sulfitobacter faviae</name>
    <dbReference type="NCBI Taxonomy" id="1775881"/>
    <lineage>
        <taxon>Bacteria</taxon>
        <taxon>Pseudomonadati</taxon>
        <taxon>Pseudomonadota</taxon>
        <taxon>Alphaproteobacteria</taxon>
        <taxon>Rhodobacterales</taxon>
        <taxon>Roseobacteraceae</taxon>
        <taxon>Sulfitobacter</taxon>
    </lineage>
</organism>
<reference evidence="4" key="1">
    <citation type="submission" date="2023-01" db="EMBL/GenBank/DDBJ databases">
        <title>Comparative genomic analysis of cold water coral derived Sulfitobacter faviae: insights into their metabolism and habitat adaptation.</title>
        <authorList>
            <person name="Guo Y."/>
            <person name="Lin S."/>
            <person name="Huang Z."/>
            <person name="Tang K."/>
            <person name="Wang X."/>
        </authorList>
    </citation>
    <scope>NUCLEOTIDE SEQUENCE</scope>
    <source>
        <strain evidence="4">SCSIO W_1865</strain>
    </source>
</reference>
<gene>
    <name evidence="4" type="ORF">PL336_15735</name>
</gene>
<protein>
    <submittedName>
        <fullName evidence="4">Nitronate monooxygenase</fullName>
    </submittedName>
</protein>
<name>A0AAX3LNL0_9RHOB</name>
<keyword evidence="2" id="KW-0288">FMN</keyword>
<dbReference type="InterPro" id="IPR013785">
    <property type="entry name" value="Aldolase_TIM"/>
</dbReference>
<dbReference type="SUPFAM" id="SSF51412">
    <property type="entry name" value="Inosine monophosphate dehydrogenase (IMPDH)"/>
    <property type="match status" value="1"/>
</dbReference>
<evidence type="ECO:0000256" key="3">
    <source>
        <dbReference type="ARBA" id="ARBA00023002"/>
    </source>
</evidence>
<proteinExistence type="predicted"/>
<dbReference type="EMBL" id="CP116423">
    <property type="protein sequence ID" value="WCE70219.1"/>
    <property type="molecule type" value="Genomic_DNA"/>
</dbReference>
<dbReference type="CDD" id="cd04730">
    <property type="entry name" value="NPD_like"/>
    <property type="match status" value="1"/>
</dbReference>
<evidence type="ECO:0000256" key="2">
    <source>
        <dbReference type="ARBA" id="ARBA00022643"/>
    </source>
</evidence>
<evidence type="ECO:0000313" key="4">
    <source>
        <dbReference type="EMBL" id="WCE70219.1"/>
    </source>
</evidence>
<evidence type="ECO:0000256" key="1">
    <source>
        <dbReference type="ARBA" id="ARBA00022630"/>
    </source>
</evidence>
<dbReference type="Pfam" id="PF03060">
    <property type="entry name" value="NMO"/>
    <property type="match status" value="2"/>
</dbReference>